<reference evidence="5" key="1">
    <citation type="journal article" date="2016" name="Genome Announc.">
        <title>Draft Genome Sequences of Five Rapidly Growing Mycobacterium Species, M. thermoresistibile, M. fortuitum subsp. acetamidolyticum, M. canariasense, M. brisbanense, and M. novocastrense.</title>
        <authorList>
            <person name="Katahira K."/>
            <person name="Ogura Y."/>
            <person name="Gotoh Y."/>
            <person name="Hayashi T."/>
        </authorList>
    </citation>
    <scope>NUCLEOTIDE SEQUENCE [LARGE SCALE GENOMIC DNA]</scope>
    <source>
        <strain evidence="5">JCM15654</strain>
    </source>
</reference>
<dbReference type="OrthoDB" id="143110at2"/>
<evidence type="ECO:0000256" key="1">
    <source>
        <dbReference type="ARBA" id="ARBA00022679"/>
    </source>
</evidence>
<organism evidence="4 5">
    <name type="scientific">Mycolicibacterium brisbanense</name>
    <dbReference type="NCBI Taxonomy" id="146020"/>
    <lineage>
        <taxon>Bacteria</taxon>
        <taxon>Bacillati</taxon>
        <taxon>Actinomycetota</taxon>
        <taxon>Actinomycetes</taxon>
        <taxon>Mycobacteriales</taxon>
        <taxon>Mycobacteriaceae</taxon>
        <taxon>Mycolicibacterium</taxon>
    </lineage>
</organism>
<dbReference type="SUPFAM" id="SSF55729">
    <property type="entry name" value="Acyl-CoA N-acyltransferases (Nat)"/>
    <property type="match status" value="1"/>
</dbReference>
<keyword evidence="1 4" id="KW-0808">Transferase</keyword>
<dbReference type="PROSITE" id="PS51186">
    <property type="entry name" value="GNAT"/>
    <property type="match status" value="1"/>
</dbReference>
<dbReference type="GO" id="GO:0016747">
    <property type="term" value="F:acyltransferase activity, transferring groups other than amino-acyl groups"/>
    <property type="evidence" value="ECO:0007669"/>
    <property type="project" value="InterPro"/>
</dbReference>
<dbReference type="RefSeq" id="WP_062831887.1">
    <property type="nucleotide sequence ID" value="NZ_BCSX01000053.1"/>
</dbReference>
<evidence type="ECO:0000313" key="4">
    <source>
        <dbReference type="EMBL" id="GAS91945.1"/>
    </source>
</evidence>
<dbReference type="InterPro" id="IPR050832">
    <property type="entry name" value="Bact_Acetyltransf"/>
</dbReference>
<sequence>MSRGAVVVQQARRADLPELAAVAAATFPLACPPSSTPENIAAFIAENLSEERFGDYLGDPERIVLVARDGEAIAGYAMLIRGVPDDDDVQRAVELRPAIELSKIYVLPERHGAGAAAALMAEALQLATTQGFRSVWLGVNQKNERAQRFYRKHGFAVNGTKTFRLGAGVENDYVMVRPV</sequence>
<dbReference type="STRING" id="146020.RMCB_6041"/>
<dbReference type="PANTHER" id="PTHR43877:SF2">
    <property type="entry name" value="AMINOALKYLPHOSPHONATE N-ACETYLTRANSFERASE-RELATED"/>
    <property type="match status" value="1"/>
</dbReference>
<proteinExistence type="predicted"/>
<dbReference type="Pfam" id="PF00583">
    <property type="entry name" value="Acetyltransf_1"/>
    <property type="match status" value="1"/>
</dbReference>
<dbReference type="EMBL" id="BCSX01000053">
    <property type="protein sequence ID" value="GAS91945.1"/>
    <property type="molecule type" value="Genomic_DNA"/>
</dbReference>
<comment type="caution">
    <text evidence="4">The sequence shown here is derived from an EMBL/GenBank/DDBJ whole genome shotgun (WGS) entry which is preliminary data.</text>
</comment>
<name>A0A100W5E9_9MYCO</name>
<dbReference type="Proteomes" id="UP000069620">
    <property type="component" value="Unassembled WGS sequence"/>
</dbReference>
<dbReference type="AlphaFoldDB" id="A0A100W5E9"/>
<accession>A0A100W5E9</accession>
<dbReference type="InterPro" id="IPR000182">
    <property type="entry name" value="GNAT_dom"/>
</dbReference>
<dbReference type="Gene3D" id="3.40.630.30">
    <property type="match status" value="1"/>
</dbReference>
<keyword evidence="2" id="KW-0012">Acyltransferase</keyword>
<dbReference type="PANTHER" id="PTHR43877">
    <property type="entry name" value="AMINOALKYLPHOSPHONATE N-ACETYLTRANSFERASE-RELATED-RELATED"/>
    <property type="match status" value="1"/>
</dbReference>
<evidence type="ECO:0000259" key="3">
    <source>
        <dbReference type="PROSITE" id="PS51186"/>
    </source>
</evidence>
<gene>
    <name evidence="4" type="ORF">RMCB_6041</name>
</gene>
<reference evidence="5" key="2">
    <citation type="submission" date="2016-02" db="EMBL/GenBank/DDBJ databases">
        <title>Draft genome sequence of five rapidly growing Mycobacterium species.</title>
        <authorList>
            <person name="Katahira K."/>
            <person name="Gotou Y."/>
            <person name="Iida K."/>
            <person name="Ogura Y."/>
            <person name="Hayashi T."/>
        </authorList>
    </citation>
    <scope>NUCLEOTIDE SEQUENCE [LARGE SCALE GENOMIC DNA]</scope>
    <source>
        <strain evidence="5">JCM15654</strain>
    </source>
</reference>
<protein>
    <submittedName>
        <fullName evidence="4">N-acetyltransferase GCN5</fullName>
    </submittedName>
</protein>
<evidence type="ECO:0000256" key="2">
    <source>
        <dbReference type="ARBA" id="ARBA00023315"/>
    </source>
</evidence>
<dbReference type="InterPro" id="IPR016181">
    <property type="entry name" value="Acyl_CoA_acyltransferase"/>
</dbReference>
<evidence type="ECO:0000313" key="5">
    <source>
        <dbReference type="Proteomes" id="UP000069620"/>
    </source>
</evidence>
<keyword evidence="5" id="KW-1185">Reference proteome</keyword>
<feature type="domain" description="N-acetyltransferase" evidence="3">
    <location>
        <begin position="6"/>
        <end position="179"/>
    </location>
</feature>